<protein>
    <submittedName>
        <fullName evidence="1">Uncharacterized protein</fullName>
    </submittedName>
</protein>
<dbReference type="Pfam" id="PF21190">
    <property type="entry name" value="Bbp16"/>
    <property type="match status" value="1"/>
</dbReference>
<accession>A0A917EEH3</accession>
<comment type="caution">
    <text evidence="1">The sequence shown here is derived from an EMBL/GenBank/DDBJ whole genome shotgun (WGS) entry which is preliminary data.</text>
</comment>
<name>A0A917EEH3_9RHOB</name>
<dbReference type="AlphaFoldDB" id="A0A917EEH3"/>
<dbReference type="InterPro" id="IPR048922">
    <property type="entry name" value="Bbp16"/>
</dbReference>
<gene>
    <name evidence="1" type="ORF">GCM10011360_17500</name>
</gene>
<dbReference type="Proteomes" id="UP000612855">
    <property type="component" value="Unassembled WGS sequence"/>
</dbReference>
<sequence length="142" mass="14811">MILNKNLILAENQAITATAISQNVIRWNETGVVPLEAGQIVRNIGSGTEVPLLIQVTQTFLTLTSLTITIETSDAADLTSSTVLASSGAIPLASLIAGFRPAFTRFVPDATMLDYFGLRFTVGGSNATAGKITAAVATQVNS</sequence>
<dbReference type="EMBL" id="BMFJ01000001">
    <property type="protein sequence ID" value="GGE29940.1"/>
    <property type="molecule type" value="Genomic_DNA"/>
</dbReference>
<proteinExistence type="predicted"/>
<dbReference type="Gene3D" id="2.60.120.1110">
    <property type="match status" value="1"/>
</dbReference>
<evidence type="ECO:0000313" key="2">
    <source>
        <dbReference type="Proteomes" id="UP000612855"/>
    </source>
</evidence>
<evidence type="ECO:0000313" key="1">
    <source>
        <dbReference type="EMBL" id="GGE29940.1"/>
    </source>
</evidence>
<keyword evidence="2" id="KW-1185">Reference proteome</keyword>
<dbReference type="RefSeq" id="WP_188477267.1">
    <property type="nucleotide sequence ID" value="NZ_BMFJ01000001.1"/>
</dbReference>
<reference evidence="2" key="1">
    <citation type="journal article" date="2019" name="Int. J. Syst. Evol. Microbiol.">
        <title>The Global Catalogue of Microorganisms (GCM) 10K type strain sequencing project: providing services to taxonomists for standard genome sequencing and annotation.</title>
        <authorList>
            <consortium name="The Broad Institute Genomics Platform"/>
            <consortium name="The Broad Institute Genome Sequencing Center for Infectious Disease"/>
            <person name="Wu L."/>
            <person name="Ma J."/>
        </authorList>
    </citation>
    <scope>NUCLEOTIDE SEQUENCE [LARGE SCALE GENOMIC DNA]</scope>
    <source>
        <strain evidence="2">CGMCC 1.12664</strain>
    </source>
</reference>
<organism evidence="1 2">
    <name type="scientific">Primorskyibacter flagellatus</name>
    <dbReference type="NCBI Taxonomy" id="1387277"/>
    <lineage>
        <taxon>Bacteria</taxon>
        <taxon>Pseudomonadati</taxon>
        <taxon>Pseudomonadota</taxon>
        <taxon>Alphaproteobacteria</taxon>
        <taxon>Rhodobacterales</taxon>
        <taxon>Roseobacteraceae</taxon>
        <taxon>Primorskyibacter</taxon>
    </lineage>
</organism>